<evidence type="ECO:0000256" key="2">
    <source>
        <dbReference type="ARBA" id="ARBA00003015"/>
    </source>
</evidence>
<comment type="catalytic activity">
    <reaction evidence="1 7">
        <text>guanosine(46) in tRNA + S-adenosyl-L-methionine = N(7)-methylguanosine(46) in tRNA + S-adenosyl-L-homocysteine</text>
        <dbReference type="Rhea" id="RHEA:42708"/>
        <dbReference type="Rhea" id="RHEA-COMP:10188"/>
        <dbReference type="Rhea" id="RHEA-COMP:10189"/>
        <dbReference type="ChEBI" id="CHEBI:57856"/>
        <dbReference type="ChEBI" id="CHEBI:59789"/>
        <dbReference type="ChEBI" id="CHEBI:74269"/>
        <dbReference type="ChEBI" id="CHEBI:74480"/>
        <dbReference type="EC" id="2.1.1.33"/>
    </reaction>
</comment>
<evidence type="ECO:0000313" key="8">
    <source>
        <dbReference type="EMBL" id="OYQ18060.1"/>
    </source>
</evidence>
<comment type="caution">
    <text evidence="8">The sequence shown here is derived from an EMBL/GenBank/DDBJ whole genome shotgun (WGS) entry which is preliminary data.</text>
</comment>
<evidence type="ECO:0000256" key="4">
    <source>
        <dbReference type="ARBA" id="ARBA00022679"/>
    </source>
</evidence>
<dbReference type="PANTHER" id="PTHR23417">
    <property type="entry name" value="3-DEOXY-D-MANNO-OCTULOSONIC-ACID TRANSFERASE/TRNA GUANINE-N 7 - -METHYLTRANSFERASE"/>
    <property type="match status" value="1"/>
</dbReference>
<sequence>MAEEVKRRVYGRRFGRKLRDSQKDLLADVLPKVRVPTLTPGTALDPASLFAAPKRDFWLEIGFGGGEHLAWQAGHHPDIGIIGCEPFLNGVVSALGHLHRHALENARVWPDDARPLMDALPDACLGRAFILFPDPWPKKRHNSRRFVQKENLDTLARLLRPGAELRMASDDTDYVAWMLAETTPHPAFAWLAEGPTDWRERPEDWPATRYEEKARAKGIKPSFLRFRRRDAN</sequence>
<comment type="pathway">
    <text evidence="7">tRNA modification; N(7)-methylguanine-tRNA biosynthesis.</text>
</comment>
<comment type="similarity">
    <text evidence="7">Belongs to the class I-like SAM-binding methyltransferase superfamily. TrmB family.</text>
</comment>
<gene>
    <name evidence="7" type="primary">trmB</name>
    <name evidence="8" type="ORF">CHR90_13935</name>
</gene>
<name>A0A255XP74_9PROT</name>
<dbReference type="HAMAP" id="MF_01057">
    <property type="entry name" value="tRNA_methyltr_TrmB"/>
    <property type="match status" value="1"/>
</dbReference>
<evidence type="ECO:0000256" key="3">
    <source>
        <dbReference type="ARBA" id="ARBA00022603"/>
    </source>
</evidence>
<dbReference type="GO" id="GO:0043527">
    <property type="term" value="C:tRNA methyltransferase complex"/>
    <property type="evidence" value="ECO:0007669"/>
    <property type="project" value="TreeGrafter"/>
</dbReference>
<proteinExistence type="inferred from homology"/>
<keyword evidence="6 7" id="KW-0819">tRNA processing</keyword>
<dbReference type="InterPro" id="IPR055361">
    <property type="entry name" value="tRNA_methyltr_TrmB_bact"/>
</dbReference>
<organism evidence="8 9">
    <name type="scientific">Elstera cyanobacteriorum</name>
    <dbReference type="NCBI Taxonomy" id="2022747"/>
    <lineage>
        <taxon>Bacteria</taxon>
        <taxon>Pseudomonadati</taxon>
        <taxon>Pseudomonadota</taxon>
        <taxon>Alphaproteobacteria</taxon>
        <taxon>Rhodospirillales</taxon>
        <taxon>Rhodospirillaceae</taxon>
        <taxon>Elstera</taxon>
    </lineage>
</organism>
<keyword evidence="5 7" id="KW-0949">S-adenosyl-L-methionine</keyword>
<dbReference type="PROSITE" id="PS51625">
    <property type="entry name" value="SAM_MT_TRMB"/>
    <property type="match status" value="1"/>
</dbReference>
<dbReference type="Gene3D" id="3.40.50.150">
    <property type="entry name" value="Vaccinia Virus protein VP39"/>
    <property type="match status" value="1"/>
</dbReference>
<feature type="binding site" evidence="7">
    <location>
        <position position="60"/>
    </location>
    <ligand>
        <name>S-adenosyl-L-methionine</name>
        <dbReference type="ChEBI" id="CHEBI:59789"/>
    </ligand>
</feature>
<dbReference type="InterPro" id="IPR003358">
    <property type="entry name" value="tRNA_(Gua-N-7)_MeTrfase_Trmb"/>
</dbReference>
<feature type="binding site" evidence="7">
    <location>
        <position position="112"/>
    </location>
    <ligand>
        <name>S-adenosyl-L-methionine</name>
        <dbReference type="ChEBI" id="CHEBI:59789"/>
    </ligand>
</feature>
<dbReference type="InterPro" id="IPR029063">
    <property type="entry name" value="SAM-dependent_MTases_sf"/>
</dbReference>
<comment type="caution">
    <text evidence="7">Lacks conserved residue(s) required for the propagation of feature annotation.</text>
</comment>
<feature type="binding site" evidence="7">
    <location>
        <position position="170"/>
    </location>
    <ligand>
        <name>substrate</name>
    </ligand>
</feature>
<dbReference type="RefSeq" id="WP_094409622.1">
    <property type="nucleotide sequence ID" value="NZ_BMJZ01000002.1"/>
</dbReference>
<keyword evidence="4 7" id="KW-0808">Transferase</keyword>
<evidence type="ECO:0000256" key="7">
    <source>
        <dbReference type="HAMAP-Rule" id="MF_01057"/>
    </source>
</evidence>
<comment type="function">
    <text evidence="2 7">Catalyzes the formation of N(7)-methylguanine at position 46 (m7G46) in tRNA.</text>
</comment>
<feature type="binding site" evidence="7">
    <location>
        <position position="85"/>
    </location>
    <ligand>
        <name>S-adenosyl-L-methionine</name>
        <dbReference type="ChEBI" id="CHEBI:59789"/>
    </ligand>
</feature>
<evidence type="ECO:0000256" key="6">
    <source>
        <dbReference type="ARBA" id="ARBA00022694"/>
    </source>
</evidence>
<dbReference type="UniPathway" id="UPA00989"/>
<dbReference type="Pfam" id="PF02390">
    <property type="entry name" value="Methyltransf_4"/>
    <property type="match status" value="1"/>
</dbReference>
<dbReference type="OrthoDB" id="9802090at2"/>
<protein>
    <recommendedName>
        <fullName evidence="7">tRNA (guanine-N(7)-)-methyltransferase</fullName>
        <ecNumber evidence="7">2.1.1.33</ecNumber>
    </recommendedName>
    <alternativeName>
        <fullName evidence="7">tRNA (guanine(46)-N(7))-methyltransferase</fullName>
    </alternativeName>
    <alternativeName>
        <fullName evidence="7">tRNA(m7G46)-methyltransferase</fullName>
    </alternativeName>
</protein>
<dbReference type="Proteomes" id="UP000216361">
    <property type="component" value="Unassembled WGS sequence"/>
</dbReference>
<feature type="binding site" evidence="7">
    <location>
        <position position="138"/>
    </location>
    <ligand>
        <name>substrate</name>
    </ligand>
</feature>
<dbReference type="GO" id="GO:0008176">
    <property type="term" value="F:tRNA (guanine(46)-N7)-methyltransferase activity"/>
    <property type="evidence" value="ECO:0007669"/>
    <property type="project" value="UniProtKB-UniRule"/>
</dbReference>
<dbReference type="EMBL" id="NOXS01000033">
    <property type="protein sequence ID" value="OYQ18060.1"/>
    <property type="molecule type" value="Genomic_DNA"/>
</dbReference>
<accession>A0A255XP74</accession>
<keyword evidence="9" id="KW-1185">Reference proteome</keyword>
<evidence type="ECO:0000256" key="5">
    <source>
        <dbReference type="ARBA" id="ARBA00022691"/>
    </source>
</evidence>
<dbReference type="SUPFAM" id="SSF53335">
    <property type="entry name" value="S-adenosyl-L-methionine-dependent methyltransferases"/>
    <property type="match status" value="1"/>
</dbReference>
<feature type="binding site" evidence="7">
    <location>
        <begin position="208"/>
        <end position="211"/>
    </location>
    <ligand>
        <name>substrate</name>
    </ligand>
</feature>
<reference evidence="8 9" key="1">
    <citation type="submission" date="2017-07" db="EMBL/GenBank/DDBJ databases">
        <title>Elstera cyanobacteriorum sp. nov., a novel bacterium isolated from cyanobacterial aggregates in a eutrophic lake.</title>
        <authorList>
            <person name="Cai H."/>
        </authorList>
    </citation>
    <scope>NUCLEOTIDE SEQUENCE [LARGE SCALE GENOMIC DNA]</scope>
    <source>
        <strain evidence="8 9">TH019</strain>
    </source>
</reference>
<evidence type="ECO:0000256" key="1">
    <source>
        <dbReference type="ARBA" id="ARBA00000142"/>
    </source>
</evidence>
<keyword evidence="3 7" id="KW-0489">Methyltransferase</keyword>
<dbReference type="AlphaFoldDB" id="A0A255XP74"/>
<evidence type="ECO:0000313" key="9">
    <source>
        <dbReference type="Proteomes" id="UP000216361"/>
    </source>
</evidence>
<dbReference type="PANTHER" id="PTHR23417:SF14">
    <property type="entry name" value="PENTACOTRIPEPTIDE-REPEAT REGION OF PRORP DOMAIN-CONTAINING PROTEIN"/>
    <property type="match status" value="1"/>
</dbReference>
<dbReference type="EC" id="2.1.1.33" evidence="7"/>
<feature type="binding site" evidence="7">
    <location>
        <position position="134"/>
    </location>
    <ligand>
        <name>S-adenosyl-L-methionine</name>
        <dbReference type="ChEBI" id="CHEBI:59789"/>
    </ligand>
</feature>